<gene>
    <name evidence="2" type="ORF">NAEGRDRAFT_56526</name>
</gene>
<dbReference type="RefSeq" id="XP_002683224.1">
    <property type="nucleotide sequence ID" value="XM_002683178.1"/>
</dbReference>
<dbReference type="InterPro" id="IPR027417">
    <property type="entry name" value="P-loop_NTPase"/>
</dbReference>
<dbReference type="KEGG" id="ngr:NAEGRDRAFT_56526"/>
<dbReference type="Gene3D" id="3.40.50.300">
    <property type="entry name" value="P-loop containing nucleotide triphosphate hydrolases"/>
    <property type="match status" value="1"/>
</dbReference>
<name>D2UYI2_NAEGR</name>
<accession>D2UYI2</accession>
<dbReference type="OMA" id="SIQFQCE"/>
<keyword evidence="3" id="KW-1185">Reference proteome</keyword>
<feature type="region of interest" description="Disordered" evidence="1">
    <location>
        <begin position="1"/>
        <end position="56"/>
    </location>
</feature>
<dbReference type="AlphaFoldDB" id="D2UYI2"/>
<reference evidence="2 3" key="1">
    <citation type="journal article" date="2010" name="Cell">
        <title>The genome of Naegleria gruberi illuminates early eukaryotic versatility.</title>
        <authorList>
            <person name="Fritz-Laylin L.K."/>
            <person name="Prochnik S.E."/>
            <person name="Ginger M.L."/>
            <person name="Dacks J.B."/>
            <person name="Carpenter M.L."/>
            <person name="Field M.C."/>
            <person name="Kuo A."/>
            <person name="Paredez A."/>
            <person name="Chapman J."/>
            <person name="Pham J."/>
            <person name="Shu S."/>
            <person name="Neupane R."/>
            <person name="Cipriano M."/>
            <person name="Mancuso J."/>
            <person name="Tu H."/>
            <person name="Salamov A."/>
            <person name="Lindquist E."/>
            <person name="Shapiro H."/>
            <person name="Lucas S."/>
            <person name="Grigoriev I.V."/>
            <person name="Cande W.Z."/>
            <person name="Fulton C."/>
            <person name="Rokhsar D.S."/>
            <person name="Dawson S.C."/>
        </authorList>
    </citation>
    <scope>NUCLEOTIDE SEQUENCE [LARGE SCALE GENOMIC DNA]</scope>
    <source>
        <strain evidence="2 3">NEG-M</strain>
    </source>
</reference>
<sequence length="590" mass="67239">MKRSNSEIKEKKKSTTTNNEKNTPSTSSSLVSEKKIIDNNNISSPPPSKKKKISKVSNPLPTYEGYISQLDECINQQQALSHAISSHDGVIVPPQFSSSSQLAKLVHITNCNNIHASVKKDLLNRDSEENVFLSLTQSVVFNEILGGKDLICEYCAVGSVFSKMDALFEDCSLSYLIPLVTNVYKAVKFKRSGCLALILVDSDKKLERLRDDILVNNLPSAIEDDLISIVDGEEIEQTPIVISTLKNIIPILKKQPDLFKISAKCVIFHLGEDTMTYSYGSSELFDQLKELNENYLPNKSSRQTIFYSNSISSKTTAFVLKELTRANPPFIKLSDVIAEEAIIKQSIEMDKSKQEHSYLPVKFPLKLVYLFSLLSFLVKYRKFQTVYIYFPSAEICEYYEVLFEHTKDFKAISKKSSMYFVYDGMIDIPTSSDPSKTAVIHFEMPHDNSTYLQRIGNNRRSIALYTKGLSDDADVLFKEKADHLKLYDKFSNEAHCDLSIQFQCEKAVEKYNQIRDLLKAALKAYRSTHAKFLDNTSLQKQQDKLKSLKHKKKLLNIEQFLQPFAVTDVNVTQQSWEYYCNILVPQNFDE</sequence>
<feature type="compositionally biased region" description="Basic and acidic residues" evidence="1">
    <location>
        <begin position="1"/>
        <end position="10"/>
    </location>
</feature>
<dbReference type="GeneID" id="8863837"/>
<dbReference type="Proteomes" id="UP000006671">
    <property type="component" value="Unassembled WGS sequence"/>
</dbReference>
<evidence type="ECO:0000313" key="3">
    <source>
        <dbReference type="Proteomes" id="UP000006671"/>
    </source>
</evidence>
<evidence type="ECO:0000256" key="1">
    <source>
        <dbReference type="SAM" id="MobiDB-lite"/>
    </source>
</evidence>
<dbReference type="OrthoDB" id="10258528at2759"/>
<organism evidence="3">
    <name type="scientific">Naegleria gruberi</name>
    <name type="common">Amoeba</name>
    <dbReference type="NCBI Taxonomy" id="5762"/>
    <lineage>
        <taxon>Eukaryota</taxon>
        <taxon>Discoba</taxon>
        <taxon>Heterolobosea</taxon>
        <taxon>Tetramitia</taxon>
        <taxon>Eutetramitia</taxon>
        <taxon>Vahlkampfiidae</taxon>
        <taxon>Naegleria</taxon>
    </lineage>
</organism>
<dbReference type="VEuPathDB" id="AmoebaDB:NAEGRDRAFT_56526"/>
<protein>
    <submittedName>
        <fullName evidence="2">Uncharacterized protein</fullName>
    </submittedName>
</protein>
<dbReference type="InParanoid" id="D2UYI2"/>
<proteinExistence type="predicted"/>
<dbReference type="EMBL" id="GG738845">
    <property type="protein sequence ID" value="EFC50480.1"/>
    <property type="molecule type" value="Genomic_DNA"/>
</dbReference>
<evidence type="ECO:0000313" key="2">
    <source>
        <dbReference type="EMBL" id="EFC50480.1"/>
    </source>
</evidence>
<feature type="compositionally biased region" description="Low complexity" evidence="1">
    <location>
        <begin position="15"/>
        <end position="29"/>
    </location>
</feature>